<dbReference type="InterPro" id="IPR017946">
    <property type="entry name" value="PLC-like_Pdiesterase_TIM-brl"/>
</dbReference>
<proteinExistence type="predicted"/>
<accession>A0A0G1T5X6</accession>
<feature type="domain" description="GP-PDE" evidence="1">
    <location>
        <begin position="3"/>
        <end position="241"/>
    </location>
</feature>
<sequence length="241" mass="26854">MAFLKIGHRGARGYEPENTMRSFEKALSLGADAIEFDVRASKDGMIVVIHDSFLDRTTDGIGRVCNHTLAELRELNAGQSERIPTLAEVLEKFGKRTILNIEIKEAGLTERILDLIRYYEAADSVVVSAFSSDENAEGSSSSWTDLFWLKTCEKKLKIGLAACDVEWAERAVSFARRDQIFPVDYLCLSAISAWRGLIAKAHKDTDAKVLVWTVNFPVLISWFQLIGADGIFSDYPDRIGG</sequence>
<dbReference type="Pfam" id="PF03009">
    <property type="entry name" value="GDPD"/>
    <property type="match status" value="1"/>
</dbReference>
<evidence type="ECO:0000259" key="1">
    <source>
        <dbReference type="PROSITE" id="PS51704"/>
    </source>
</evidence>
<protein>
    <submittedName>
        <fullName evidence="2">Glycerophosphoryl diester phosphodiesterase</fullName>
    </submittedName>
</protein>
<dbReference type="PANTHER" id="PTHR46211:SF14">
    <property type="entry name" value="GLYCEROPHOSPHODIESTER PHOSPHODIESTERASE"/>
    <property type="match status" value="1"/>
</dbReference>
<reference evidence="2 3" key="1">
    <citation type="journal article" date="2015" name="Nature">
        <title>rRNA introns, odd ribosomes, and small enigmatic genomes across a large radiation of phyla.</title>
        <authorList>
            <person name="Brown C.T."/>
            <person name="Hug L.A."/>
            <person name="Thomas B.C."/>
            <person name="Sharon I."/>
            <person name="Castelle C.J."/>
            <person name="Singh A."/>
            <person name="Wilkins M.J."/>
            <person name="Williams K.H."/>
            <person name="Banfield J.F."/>
        </authorList>
    </citation>
    <scope>NUCLEOTIDE SEQUENCE [LARGE SCALE GENOMIC DNA]</scope>
</reference>
<dbReference type="PROSITE" id="PS51704">
    <property type="entry name" value="GP_PDE"/>
    <property type="match status" value="1"/>
</dbReference>
<dbReference type="Gene3D" id="3.20.20.190">
    <property type="entry name" value="Phosphatidylinositol (PI) phosphodiesterase"/>
    <property type="match status" value="1"/>
</dbReference>
<gene>
    <name evidence="2" type="ORF">UY02_C0006G0019</name>
</gene>
<evidence type="ECO:0000313" key="3">
    <source>
        <dbReference type="Proteomes" id="UP000034682"/>
    </source>
</evidence>
<dbReference type="PANTHER" id="PTHR46211">
    <property type="entry name" value="GLYCEROPHOSPHORYL DIESTER PHOSPHODIESTERASE"/>
    <property type="match status" value="1"/>
</dbReference>
<dbReference type="Proteomes" id="UP000034682">
    <property type="component" value="Unassembled WGS sequence"/>
</dbReference>
<dbReference type="GO" id="GO:0006629">
    <property type="term" value="P:lipid metabolic process"/>
    <property type="evidence" value="ECO:0007669"/>
    <property type="project" value="InterPro"/>
</dbReference>
<dbReference type="InterPro" id="IPR030395">
    <property type="entry name" value="GP_PDE_dom"/>
</dbReference>
<dbReference type="SUPFAM" id="SSF51695">
    <property type="entry name" value="PLC-like phosphodiesterases"/>
    <property type="match status" value="1"/>
</dbReference>
<name>A0A0G1T5X6_9BACT</name>
<dbReference type="AlphaFoldDB" id="A0A0G1T5X6"/>
<comment type="caution">
    <text evidence="2">The sequence shown here is derived from an EMBL/GenBank/DDBJ whole genome shotgun (WGS) entry which is preliminary data.</text>
</comment>
<dbReference type="GO" id="GO:0008081">
    <property type="term" value="F:phosphoric diester hydrolase activity"/>
    <property type="evidence" value="ECO:0007669"/>
    <property type="project" value="InterPro"/>
</dbReference>
<evidence type="ECO:0000313" key="2">
    <source>
        <dbReference type="EMBL" id="KKU77152.1"/>
    </source>
</evidence>
<organism evidence="2 3">
    <name type="scientific">Candidatus Giovannonibacteria bacterium GW2011_GWB1_47_6b</name>
    <dbReference type="NCBI Taxonomy" id="1618655"/>
    <lineage>
        <taxon>Bacteria</taxon>
        <taxon>Candidatus Giovannoniibacteriota</taxon>
    </lineage>
</organism>
<dbReference type="EMBL" id="LCOK01000006">
    <property type="protein sequence ID" value="KKU77152.1"/>
    <property type="molecule type" value="Genomic_DNA"/>
</dbReference>